<evidence type="ECO:0000313" key="3">
    <source>
        <dbReference type="EMBL" id="KAH7369254.1"/>
    </source>
</evidence>
<keyword evidence="1" id="KW-0863">Zinc-finger</keyword>
<dbReference type="Pfam" id="PF13894">
    <property type="entry name" value="zf-C2H2_4"/>
    <property type="match status" value="1"/>
</dbReference>
<evidence type="ECO:0000259" key="2">
    <source>
        <dbReference type="PROSITE" id="PS50157"/>
    </source>
</evidence>
<dbReference type="Proteomes" id="UP000813385">
    <property type="component" value="Unassembled WGS sequence"/>
</dbReference>
<dbReference type="Pfam" id="PF00653">
    <property type="entry name" value="BIR"/>
    <property type="match status" value="1"/>
</dbReference>
<dbReference type="SMART" id="SM00238">
    <property type="entry name" value="BIR"/>
    <property type="match status" value="1"/>
</dbReference>
<dbReference type="InterPro" id="IPR013087">
    <property type="entry name" value="Znf_C2H2_type"/>
</dbReference>
<dbReference type="Gene3D" id="3.30.160.60">
    <property type="entry name" value="Classic Zinc Finger"/>
    <property type="match status" value="1"/>
</dbReference>
<keyword evidence="1" id="KW-0862">Zinc</keyword>
<protein>
    <recommendedName>
        <fullName evidence="2">C2H2-type domain-containing protein</fullName>
    </recommendedName>
</protein>
<feature type="domain" description="C2H2-type" evidence="2">
    <location>
        <begin position="336"/>
        <end position="359"/>
    </location>
</feature>
<dbReference type="SMART" id="SM00355">
    <property type="entry name" value="ZnF_C2H2"/>
    <property type="match status" value="2"/>
</dbReference>
<keyword evidence="4" id="KW-1185">Reference proteome</keyword>
<gene>
    <name evidence="3" type="ORF">B0T11DRAFT_350827</name>
</gene>
<organism evidence="3 4">
    <name type="scientific">Plectosphaerella cucumerina</name>
    <dbReference type="NCBI Taxonomy" id="40658"/>
    <lineage>
        <taxon>Eukaryota</taxon>
        <taxon>Fungi</taxon>
        <taxon>Dikarya</taxon>
        <taxon>Ascomycota</taxon>
        <taxon>Pezizomycotina</taxon>
        <taxon>Sordariomycetes</taxon>
        <taxon>Hypocreomycetidae</taxon>
        <taxon>Glomerellales</taxon>
        <taxon>Plectosphaerellaceae</taxon>
        <taxon>Plectosphaerella</taxon>
    </lineage>
</organism>
<dbReference type="PROSITE" id="PS00028">
    <property type="entry name" value="ZINC_FINGER_C2H2_1"/>
    <property type="match status" value="1"/>
</dbReference>
<comment type="caution">
    <text evidence="3">The sequence shown here is derived from an EMBL/GenBank/DDBJ whole genome shotgun (WGS) entry which is preliminary data.</text>
</comment>
<dbReference type="SUPFAM" id="SSF57924">
    <property type="entry name" value="Inhibitor of apoptosis (IAP) repeat"/>
    <property type="match status" value="1"/>
</dbReference>
<feature type="domain" description="C2H2-type" evidence="2">
    <location>
        <begin position="302"/>
        <end position="329"/>
    </location>
</feature>
<reference evidence="3" key="1">
    <citation type="journal article" date="2021" name="Nat. Commun.">
        <title>Genetic determinants of endophytism in the Arabidopsis root mycobiome.</title>
        <authorList>
            <person name="Mesny F."/>
            <person name="Miyauchi S."/>
            <person name="Thiergart T."/>
            <person name="Pickel B."/>
            <person name="Atanasova L."/>
            <person name="Karlsson M."/>
            <person name="Huettel B."/>
            <person name="Barry K.W."/>
            <person name="Haridas S."/>
            <person name="Chen C."/>
            <person name="Bauer D."/>
            <person name="Andreopoulos W."/>
            <person name="Pangilinan J."/>
            <person name="LaButti K."/>
            <person name="Riley R."/>
            <person name="Lipzen A."/>
            <person name="Clum A."/>
            <person name="Drula E."/>
            <person name="Henrissat B."/>
            <person name="Kohler A."/>
            <person name="Grigoriev I.V."/>
            <person name="Martin F.M."/>
            <person name="Hacquard S."/>
        </authorList>
    </citation>
    <scope>NUCLEOTIDE SEQUENCE</scope>
    <source>
        <strain evidence="3">MPI-CAGE-AT-0016</strain>
    </source>
</reference>
<proteinExistence type="predicted"/>
<dbReference type="InterPro" id="IPR001370">
    <property type="entry name" value="BIR_rpt"/>
</dbReference>
<dbReference type="AlphaFoldDB" id="A0A8K0X838"/>
<dbReference type="PROSITE" id="PS50143">
    <property type="entry name" value="BIR_REPEAT_2"/>
    <property type="match status" value="1"/>
</dbReference>
<dbReference type="OrthoDB" id="2196114at2759"/>
<dbReference type="Gene3D" id="1.10.1170.10">
    <property type="entry name" value="Inhibitor Of Apoptosis Protein (2mihbC-IAP-1), Chain A"/>
    <property type="match status" value="1"/>
</dbReference>
<dbReference type="SUPFAM" id="SSF57667">
    <property type="entry name" value="beta-beta-alpha zinc fingers"/>
    <property type="match status" value="1"/>
</dbReference>
<dbReference type="EMBL" id="JAGPXD010000002">
    <property type="protein sequence ID" value="KAH7369254.1"/>
    <property type="molecule type" value="Genomic_DNA"/>
</dbReference>
<dbReference type="PROSITE" id="PS50157">
    <property type="entry name" value="ZINC_FINGER_C2H2_2"/>
    <property type="match status" value="2"/>
</dbReference>
<sequence>MLQPISTPLGLKLTLSDTMHTTQEARLGTFEGRTDIFPIETVKLAAAGFCWTPFTNSPASVRCEDCELVIKDVVEQADPIIAHRRARPDCTFVKSFDTMKSAEAGKTMNKAPNVIKILDTVKPAVAVVTAPEITKAPKTINLTVPSKTLSGAADSFKPGAADLTASKTVKAPKTVNFVVPEKAIAVAEDNVKPAAAAKGGADTKRVEHQNVDNDILIDISDPEPAMPQTVQIFELSEKHPAGPKSETIMDLMDIFAVSPSKIATVKNIVGALANRTIHEDLVEIAKGVPRNATTRPIPDDLRTCRHCKATFEDRDKLFQHVYTKCGKNPEACPNPFPCRVCRKSFSTRKELRRHLGDAHNIALWF</sequence>
<dbReference type="GO" id="GO:0008270">
    <property type="term" value="F:zinc ion binding"/>
    <property type="evidence" value="ECO:0007669"/>
    <property type="project" value="UniProtKB-KW"/>
</dbReference>
<keyword evidence="1" id="KW-0479">Metal-binding</keyword>
<name>A0A8K0X838_9PEZI</name>
<evidence type="ECO:0000256" key="1">
    <source>
        <dbReference type="PROSITE-ProRule" id="PRU00042"/>
    </source>
</evidence>
<dbReference type="InterPro" id="IPR036236">
    <property type="entry name" value="Znf_C2H2_sf"/>
</dbReference>
<evidence type="ECO:0000313" key="4">
    <source>
        <dbReference type="Proteomes" id="UP000813385"/>
    </source>
</evidence>
<accession>A0A8K0X838</accession>